<sequence>MSSQVKNTTEIDTDELTPEKHYGIYWCILALSLILLGLLPFQAPLIHTSRGWFLQPMFGSSVGLLLLAIFTSVRVIESLKSGFLKRWNITESLFDTLSSYRTALISAALFFLYINTLSVLGFVLSTLLFTTTLLWMCRLLDRTWFLATLGTLTVMVLIFRVGVSLWLPDVWLYSLLPDLWSDFANQYL</sequence>
<evidence type="ECO:0000256" key="1">
    <source>
        <dbReference type="SAM" id="Phobius"/>
    </source>
</evidence>
<feature type="transmembrane region" description="Helical" evidence="1">
    <location>
        <begin position="103"/>
        <end position="136"/>
    </location>
</feature>
<feature type="transmembrane region" description="Helical" evidence="1">
    <location>
        <begin position="143"/>
        <end position="167"/>
    </location>
</feature>
<evidence type="ECO:0008006" key="4">
    <source>
        <dbReference type="Google" id="ProtNLM"/>
    </source>
</evidence>
<dbReference type="AlphaFoldDB" id="A0A1H9FWP6"/>
<feature type="transmembrane region" description="Helical" evidence="1">
    <location>
        <begin position="23"/>
        <end position="41"/>
    </location>
</feature>
<keyword evidence="1" id="KW-0812">Transmembrane</keyword>
<proteinExistence type="predicted"/>
<protein>
    <recommendedName>
        <fullName evidence="4">Tripartite tricarboxylate transporter TctB family protein</fullName>
    </recommendedName>
</protein>
<accession>A0A1H9FWP6</accession>
<evidence type="ECO:0000313" key="2">
    <source>
        <dbReference type="EMBL" id="SEQ42340.1"/>
    </source>
</evidence>
<dbReference type="STRING" id="355243.SAMN03080615_01483"/>
<name>A0A1H9FWP6_9GAMM</name>
<gene>
    <name evidence="2" type="ORF">SAMN03080615_01483</name>
</gene>
<dbReference type="Proteomes" id="UP000198749">
    <property type="component" value="Unassembled WGS sequence"/>
</dbReference>
<dbReference type="RefSeq" id="WP_245756522.1">
    <property type="nucleotide sequence ID" value="NZ_AP025284.1"/>
</dbReference>
<dbReference type="EMBL" id="FOGB01000003">
    <property type="protein sequence ID" value="SEQ42340.1"/>
    <property type="molecule type" value="Genomic_DNA"/>
</dbReference>
<keyword evidence="3" id="KW-1185">Reference proteome</keyword>
<evidence type="ECO:0000313" key="3">
    <source>
        <dbReference type="Proteomes" id="UP000198749"/>
    </source>
</evidence>
<feature type="transmembrane region" description="Helical" evidence="1">
    <location>
        <begin position="53"/>
        <end position="76"/>
    </location>
</feature>
<organism evidence="2 3">
    <name type="scientific">Amphritea atlantica</name>
    <dbReference type="NCBI Taxonomy" id="355243"/>
    <lineage>
        <taxon>Bacteria</taxon>
        <taxon>Pseudomonadati</taxon>
        <taxon>Pseudomonadota</taxon>
        <taxon>Gammaproteobacteria</taxon>
        <taxon>Oceanospirillales</taxon>
        <taxon>Oceanospirillaceae</taxon>
        <taxon>Amphritea</taxon>
    </lineage>
</organism>
<reference evidence="3" key="1">
    <citation type="submission" date="2016-10" db="EMBL/GenBank/DDBJ databases">
        <authorList>
            <person name="Varghese N."/>
            <person name="Submissions S."/>
        </authorList>
    </citation>
    <scope>NUCLEOTIDE SEQUENCE [LARGE SCALE GENOMIC DNA]</scope>
    <source>
        <strain evidence="3">DSM 18887</strain>
    </source>
</reference>
<keyword evidence="1" id="KW-1133">Transmembrane helix</keyword>
<keyword evidence="1" id="KW-0472">Membrane</keyword>